<evidence type="ECO:0000313" key="7">
    <source>
        <dbReference type="Proteomes" id="UP000051679"/>
    </source>
</evidence>
<reference evidence="6 7" key="1">
    <citation type="journal article" date="2015" name="Genome Announc.">
        <title>Expanding the biotechnology potential of lactobacilli through comparative genomics of 213 strains and associated genera.</title>
        <authorList>
            <person name="Sun Z."/>
            <person name="Harris H.M."/>
            <person name="McCann A."/>
            <person name="Guo C."/>
            <person name="Argimon S."/>
            <person name="Zhang W."/>
            <person name="Yang X."/>
            <person name="Jeffery I.B."/>
            <person name="Cooney J.C."/>
            <person name="Kagawa T.F."/>
            <person name="Liu W."/>
            <person name="Song Y."/>
            <person name="Salvetti E."/>
            <person name="Wrobel A."/>
            <person name="Rasinkangas P."/>
            <person name="Parkhill J."/>
            <person name="Rea M.C."/>
            <person name="O'Sullivan O."/>
            <person name="Ritari J."/>
            <person name="Douillard F.P."/>
            <person name="Paul Ross R."/>
            <person name="Yang R."/>
            <person name="Briner A.E."/>
            <person name="Felis G.E."/>
            <person name="de Vos W.M."/>
            <person name="Barrangou R."/>
            <person name="Klaenhammer T.R."/>
            <person name="Caufield P.W."/>
            <person name="Cui Y."/>
            <person name="Zhang H."/>
            <person name="O'Toole P.W."/>
        </authorList>
    </citation>
    <scope>NUCLEOTIDE SEQUENCE [LARGE SCALE GENOMIC DNA]</scope>
    <source>
        <strain evidence="6 7">DSM 20505</strain>
    </source>
</reference>
<name>A0A0R1ZQV2_9LACO</name>
<dbReference type="Gene3D" id="3.40.30.10">
    <property type="entry name" value="Glutaredoxin"/>
    <property type="match status" value="1"/>
</dbReference>
<keyword evidence="1 6" id="KW-0560">Oxidoreductase</keyword>
<comment type="caution">
    <text evidence="6">The sequence shown here is derived from an EMBL/GenBank/DDBJ whole genome shotgun (WGS) entry which is preliminary data.</text>
</comment>
<evidence type="ECO:0000256" key="2">
    <source>
        <dbReference type="ARBA" id="ARBA00022862"/>
    </source>
</evidence>
<dbReference type="InterPro" id="IPR050455">
    <property type="entry name" value="Tpx_Peroxidase_subfamily"/>
</dbReference>
<protein>
    <submittedName>
        <fullName evidence="6">Thiol peroxidase</fullName>
    </submittedName>
</protein>
<sequence>MEITRHGIVQTTNGAVPTIGQQLPDFTLTGAAGDKVTPVDFAGKLTLISVVPDINTRVCSLSTKKFNVNAANFTDINFITVSTNLPSAQQTWCAAEGVQNMVLLSDVEKHFGQAMGLYVAENNTDARSVWIADADGKIVYRELVLEQTEEPDYSSALAYLETHQN</sequence>
<dbReference type="InterPro" id="IPR036249">
    <property type="entry name" value="Thioredoxin-like_sf"/>
</dbReference>
<dbReference type="RefSeq" id="WP_054675730.1">
    <property type="nucleotide sequence ID" value="NZ_AYYO01000056.1"/>
</dbReference>
<dbReference type="STRING" id="1291052.FC18_GL000534"/>
<dbReference type="CDD" id="cd03014">
    <property type="entry name" value="PRX_Atyp2cys"/>
    <property type="match status" value="1"/>
</dbReference>
<evidence type="ECO:0000313" key="6">
    <source>
        <dbReference type="EMBL" id="KRM54315.1"/>
    </source>
</evidence>
<evidence type="ECO:0000256" key="3">
    <source>
        <dbReference type="ARBA" id="ARBA00023157"/>
    </source>
</evidence>
<dbReference type="Proteomes" id="UP000051679">
    <property type="component" value="Unassembled WGS sequence"/>
</dbReference>
<proteinExistence type="predicted"/>
<dbReference type="EMBL" id="AYYO01000056">
    <property type="protein sequence ID" value="KRM54315.1"/>
    <property type="molecule type" value="Genomic_DNA"/>
</dbReference>
<organism evidence="6 7">
    <name type="scientific">Lacticaseibacillus sharpeae JCM 1186 = DSM 20505</name>
    <dbReference type="NCBI Taxonomy" id="1291052"/>
    <lineage>
        <taxon>Bacteria</taxon>
        <taxon>Bacillati</taxon>
        <taxon>Bacillota</taxon>
        <taxon>Bacilli</taxon>
        <taxon>Lactobacillales</taxon>
        <taxon>Lactobacillaceae</taxon>
        <taxon>Lacticaseibacillus</taxon>
    </lineage>
</organism>
<dbReference type="InterPro" id="IPR013740">
    <property type="entry name" value="Redoxin"/>
</dbReference>
<dbReference type="Pfam" id="PF08534">
    <property type="entry name" value="Redoxin"/>
    <property type="match status" value="1"/>
</dbReference>
<dbReference type="InterPro" id="IPR013766">
    <property type="entry name" value="Thioredoxin_domain"/>
</dbReference>
<dbReference type="PANTHER" id="PTHR43110">
    <property type="entry name" value="THIOL PEROXIDASE"/>
    <property type="match status" value="1"/>
</dbReference>
<dbReference type="GO" id="GO:0008379">
    <property type="term" value="F:thioredoxin peroxidase activity"/>
    <property type="evidence" value="ECO:0007669"/>
    <property type="project" value="InterPro"/>
</dbReference>
<evidence type="ECO:0000256" key="4">
    <source>
        <dbReference type="ARBA" id="ARBA00023284"/>
    </source>
</evidence>
<dbReference type="PANTHER" id="PTHR43110:SF1">
    <property type="entry name" value="THIOL PEROXIDASE"/>
    <property type="match status" value="1"/>
</dbReference>
<keyword evidence="3" id="KW-1015">Disulfide bond</keyword>
<evidence type="ECO:0000256" key="1">
    <source>
        <dbReference type="ARBA" id="ARBA00022559"/>
    </source>
</evidence>
<dbReference type="PATRIC" id="fig|1291052.5.peg.545"/>
<feature type="domain" description="Thioredoxin" evidence="5">
    <location>
        <begin position="17"/>
        <end position="165"/>
    </location>
</feature>
<dbReference type="NCBIfam" id="NF001808">
    <property type="entry name" value="PRK00522.1"/>
    <property type="match status" value="1"/>
</dbReference>
<dbReference type="SUPFAM" id="SSF52833">
    <property type="entry name" value="Thioredoxin-like"/>
    <property type="match status" value="1"/>
</dbReference>
<dbReference type="InterPro" id="IPR002065">
    <property type="entry name" value="TPX"/>
</dbReference>
<keyword evidence="7" id="KW-1185">Reference proteome</keyword>
<accession>A0A0R1ZQV2</accession>
<keyword evidence="1 6" id="KW-0575">Peroxidase</keyword>
<keyword evidence="4" id="KW-0676">Redox-active center</keyword>
<gene>
    <name evidence="6" type="ORF">FC18_GL000534</name>
</gene>
<dbReference type="OrthoDB" id="9781543at2"/>
<dbReference type="PROSITE" id="PS51352">
    <property type="entry name" value="THIOREDOXIN_2"/>
    <property type="match status" value="1"/>
</dbReference>
<dbReference type="AlphaFoldDB" id="A0A0R1ZQV2"/>
<evidence type="ECO:0000259" key="5">
    <source>
        <dbReference type="PROSITE" id="PS51352"/>
    </source>
</evidence>
<keyword evidence="2" id="KW-0049">Antioxidant</keyword>